<dbReference type="SUPFAM" id="SSF57184">
    <property type="entry name" value="Growth factor receptor domain"/>
    <property type="match status" value="1"/>
</dbReference>
<feature type="domain" description="EGF-like" evidence="16">
    <location>
        <begin position="234"/>
        <end position="273"/>
    </location>
</feature>
<evidence type="ECO:0000256" key="2">
    <source>
        <dbReference type="ARBA" id="ARBA00004613"/>
    </source>
</evidence>
<keyword evidence="11" id="KW-0424">Laminin EGF-like domain</keyword>
<dbReference type="SMART" id="SM00445">
    <property type="entry name" value="LINK"/>
    <property type="match status" value="1"/>
</dbReference>
<keyword evidence="4 12" id="KW-0245">EGF-like domain</keyword>
<dbReference type="PROSITE" id="PS01186">
    <property type="entry name" value="EGF_2"/>
    <property type="match status" value="11"/>
</dbReference>
<dbReference type="Gene3D" id="2.30.180.10">
    <property type="entry name" value="FAS1 domain"/>
    <property type="match status" value="7"/>
</dbReference>
<dbReference type="InterPro" id="IPR016186">
    <property type="entry name" value="C-type_lectin-like/link_sf"/>
</dbReference>
<dbReference type="Gene3D" id="2.10.25.10">
    <property type="entry name" value="Laminin"/>
    <property type="match status" value="10"/>
</dbReference>
<feature type="domain" description="EGF-like" evidence="16">
    <location>
        <begin position="1459"/>
        <end position="1500"/>
    </location>
</feature>
<feature type="domain" description="EGF-like" evidence="16">
    <location>
        <begin position="729"/>
        <end position="767"/>
    </location>
</feature>
<dbReference type="GO" id="GO:0005576">
    <property type="term" value="C:extracellular region"/>
    <property type="evidence" value="ECO:0007669"/>
    <property type="project" value="UniProtKB-SubCell"/>
</dbReference>
<dbReference type="PROSITE" id="PS01241">
    <property type="entry name" value="LINK_1"/>
    <property type="match status" value="1"/>
</dbReference>
<dbReference type="PANTHER" id="PTHR24038:SF8">
    <property type="entry name" value="STABILIN-1"/>
    <property type="match status" value="1"/>
</dbReference>
<dbReference type="PANTHER" id="PTHR24038">
    <property type="entry name" value="STABILIN"/>
    <property type="match status" value="1"/>
</dbReference>
<feature type="domain" description="EGF-like" evidence="16">
    <location>
        <begin position="1419"/>
        <end position="1458"/>
    </location>
</feature>
<organism evidence="19 20">
    <name type="scientific">Pantherophis guttatus</name>
    <name type="common">Corn snake</name>
    <name type="synonym">Elaphe guttata</name>
    <dbReference type="NCBI Taxonomy" id="94885"/>
    <lineage>
        <taxon>Eukaryota</taxon>
        <taxon>Metazoa</taxon>
        <taxon>Chordata</taxon>
        <taxon>Craniata</taxon>
        <taxon>Vertebrata</taxon>
        <taxon>Euteleostomi</taxon>
        <taxon>Lepidosauria</taxon>
        <taxon>Squamata</taxon>
        <taxon>Bifurcata</taxon>
        <taxon>Unidentata</taxon>
        <taxon>Episquamata</taxon>
        <taxon>Toxicofera</taxon>
        <taxon>Serpentes</taxon>
        <taxon>Colubroidea</taxon>
        <taxon>Colubridae</taxon>
        <taxon>Colubrinae</taxon>
        <taxon>Pantherophis</taxon>
    </lineage>
</organism>
<evidence type="ECO:0000256" key="7">
    <source>
        <dbReference type="ARBA" id="ARBA00023136"/>
    </source>
</evidence>
<feature type="domain" description="EGF-like" evidence="16">
    <location>
        <begin position="1378"/>
        <end position="1415"/>
    </location>
</feature>
<name>A0A6P9DGL5_PANGU</name>
<feature type="disulfide bond" evidence="12">
    <location>
        <begin position="1361"/>
        <end position="1370"/>
    </location>
</feature>
<feature type="disulfide bond" evidence="12">
    <location>
        <begin position="757"/>
        <end position="766"/>
    </location>
</feature>
<dbReference type="PROSITE" id="PS00022">
    <property type="entry name" value="EGF_1"/>
    <property type="match status" value="7"/>
</dbReference>
<keyword evidence="3" id="KW-0964">Secreted</keyword>
<feature type="disulfide bond" evidence="12">
    <location>
        <begin position="2042"/>
        <end position="2051"/>
    </location>
</feature>
<feature type="disulfide bond" evidence="12">
    <location>
        <begin position="138"/>
        <end position="147"/>
    </location>
</feature>
<dbReference type="SMART" id="SM00181">
    <property type="entry name" value="EGF"/>
    <property type="match status" value="23"/>
</dbReference>
<dbReference type="GO" id="GO:0016020">
    <property type="term" value="C:membrane"/>
    <property type="evidence" value="ECO:0007669"/>
    <property type="project" value="UniProtKB-SubCell"/>
</dbReference>
<accession>A0A6P9DGL5</accession>
<feature type="domain" description="EGF-like" evidence="16">
    <location>
        <begin position="1968"/>
        <end position="2008"/>
    </location>
</feature>
<evidence type="ECO:0000256" key="11">
    <source>
        <dbReference type="ARBA" id="ARBA00023292"/>
    </source>
</evidence>
<feature type="domain" description="EGF-like" evidence="16">
    <location>
        <begin position="110"/>
        <end position="148"/>
    </location>
</feature>
<evidence type="ECO:0000256" key="12">
    <source>
        <dbReference type="PROSITE-ProRule" id="PRU00076"/>
    </source>
</evidence>
<feature type="domain" description="EGF-like" evidence="16">
    <location>
        <begin position="1501"/>
        <end position="1543"/>
    </location>
</feature>
<keyword evidence="19" id="KW-1185">Reference proteome</keyword>
<feature type="domain" description="EGF-like" evidence="16">
    <location>
        <begin position="2133"/>
        <end position="2175"/>
    </location>
</feature>
<dbReference type="InterPro" id="IPR000742">
    <property type="entry name" value="EGF"/>
</dbReference>
<keyword evidence="7 14" id="KW-0472">Membrane</keyword>
<feature type="domain" description="EGF-like" evidence="16">
    <location>
        <begin position="945"/>
        <end position="986"/>
    </location>
</feature>
<keyword evidence="15" id="KW-0732">Signal</keyword>
<feature type="disulfide bond" evidence="12">
    <location>
        <begin position="164"/>
        <end position="181"/>
    </location>
</feature>
<feature type="domain" description="FAS1" evidence="17">
    <location>
        <begin position="1124"/>
        <end position="1252"/>
    </location>
</feature>
<dbReference type="SUPFAM" id="SSF56436">
    <property type="entry name" value="C-type lectin-like"/>
    <property type="match status" value="1"/>
</dbReference>
<feature type="domain" description="EGF-like" evidence="16">
    <location>
        <begin position="859"/>
        <end position="901"/>
    </location>
</feature>
<dbReference type="GO" id="GO:0005540">
    <property type="term" value="F:hyaluronic acid binding"/>
    <property type="evidence" value="ECO:0007669"/>
    <property type="project" value="InterPro"/>
</dbReference>
<dbReference type="SUPFAM" id="SSF82153">
    <property type="entry name" value="FAS1 domain"/>
    <property type="match status" value="7"/>
</dbReference>
<dbReference type="Pfam" id="PF23106">
    <property type="entry name" value="EGF_Teneurin"/>
    <property type="match status" value="1"/>
</dbReference>
<keyword evidence="6 14" id="KW-1133">Transmembrane helix</keyword>
<dbReference type="InterPro" id="IPR009030">
    <property type="entry name" value="Growth_fac_rcpt_cys_sf"/>
</dbReference>
<dbReference type="Gene3D" id="3.10.100.10">
    <property type="entry name" value="Mannose-Binding Protein A, subunit A"/>
    <property type="match status" value="1"/>
</dbReference>
<evidence type="ECO:0000313" key="19">
    <source>
        <dbReference type="Proteomes" id="UP001652622"/>
    </source>
</evidence>
<evidence type="ECO:0000256" key="1">
    <source>
        <dbReference type="ARBA" id="ARBA00004479"/>
    </source>
</evidence>
<dbReference type="Pfam" id="PF24887">
    <property type="entry name" value="EGF_STAB1-2"/>
    <property type="match status" value="2"/>
</dbReference>
<dbReference type="InterPro" id="IPR016187">
    <property type="entry name" value="CTDL_fold"/>
</dbReference>
<evidence type="ECO:0000256" key="3">
    <source>
        <dbReference type="ARBA" id="ARBA00022525"/>
    </source>
</evidence>
<feature type="domain" description="EGF-like" evidence="16">
    <location>
        <begin position="1339"/>
        <end position="1371"/>
    </location>
</feature>
<evidence type="ECO:0000256" key="10">
    <source>
        <dbReference type="ARBA" id="ARBA00023180"/>
    </source>
</evidence>
<evidence type="ECO:0000256" key="5">
    <source>
        <dbReference type="ARBA" id="ARBA00022692"/>
    </source>
</evidence>
<dbReference type="PROSITE" id="PS01248">
    <property type="entry name" value="EGF_LAM_1"/>
    <property type="match status" value="1"/>
</dbReference>
<evidence type="ECO:0000259" key="17">
    <source>
        <dbReference type="PROSITE" id="PS50213"/>
    </source>
</evidence>
<dbReference type="GeneID" id="117678311"/>
<feature type="domain" description="FAS1" evidence="17">
    <location>
        <begin position="986"/>
        <end position="1116"/>
    </location>
</feature>
<comment type="subcellular location">
    <subcellularLocation>
        <location evidence="1">Membrane</location>
        <topology evidence="1">Single-pass type I membrane protein</topology>
    </subcellularLocation>
    <subcellularLocation>
        <location evidence="2">Secreted</location>
    </subcellularLocation>
</comment>
<evidence type="ECO:0000256" key="6">
    <source>
        <dbReference type="ARBA" id="ARBA00022989"/>
    </source>
</evidence>
<dbReference type="OMA" id="GCHMHAE"/>
<evidence type="ECO:0000313" key="20">
    <source>
        <dbReference type="RefSeq" id="XP_034295178.1"/>
    </source>
</evidence>
<dbReference type="FunFam" id="2.10.25.10:FF:000040">
    <property type="entry name" value="Stabilin 2"/>
    <property type="match status" value="4"/>
</dbReference>
<evidence type="ECO:0000256" key="13">
    <source>
        <dbReference type="PROSITE-ProRule" id="PRU00323"/>
    </source>
</evidence>
<feature type="domain" description="FAS1" evidence="17">
    <location>
        <begin position="359"/>
        <end position="493"/>
    </location>
</feature>
<feature type="domain" description="FAS1" evidence="17">
    <location>
        <begin position="1727"/>
        <end position="1867"/>
    </location>
</feature>
<gene>
    <name evidence="20" type="primary">STAB1</name>
</gene>
<evidence type="ECO:0000259" key="16">
    <source>
        <dbReference type="PROSITE" id="PS50026"/>
    </source>
</evidence>
<reference evidence="20" key="1">
    <citation type="submission" date="2025-08" db="UniProtKB">
        <authorList>
            <consortium name="RefSeq"/>
        </authorList>
    </citation>
    <scope>IDENTIFICATION</scope>
    <source>
        <tissue evidence="20">Blood</tissue>
    </source>
</reference>
<dbReference type="FunFam" id="2.30.180.10:FF:000005">
    <property type="entry name" value="Stabilin 2"/>
    <property type="match status" value="2"/>
</dbReference>
<dbReference type="Gene3D" id="2.90.20.10">
    <property type="entry name" value="Plasmodium vivax P25 domain"/>
    <property type="match status" value="1"/>
</dbReference>
<dbReference type="SMART" id="SM00180">
    <property type="entry name" value="EGF_Lam"/>
    <property type="match status" value="5"/>
</dbReference>
<dbReference type="Pfam" id="PF12947">
    <property type="entry name" value="EGF_3"/>
    <property type="match status" value="7"/>
</dbReference>
<dbReference type="InterPro" id="IPR024731">
    <property type="entry name" value="NELL2-like_EGF"/>
</dbReference>
<dbReference type="Pfam" id="PF00193">
    <property type="entry name" value="Xlink"/>
    <property type="match status" value="1"/>
</dbReference>
<evidence type="ECO:0000256" key="9">
    <source>
        <dbReference type="ARBA" id="ARBA00023170"/>
    </source>
</evidence>
<keyword evidence="9" id="KW-0675">Receptor</keyword>
<dbReference type="InterPro" id="IPR036378">
    <property type="entry name" value="FAS1_dom_sf"/>
</dbReference>
<feature type="disulfide bond" evidence="12">
    <location>
        <begin position="183"/>
        <end position="192"/>
    </location>
</feature>
<feature type="domain" description="FAS1" evidence="17">
    <location>
        <begin position="505"/>
        <end position="638"/>
    </location>
</feature>
<dbReference type="SMART" id="SM00554">
    <property type="entry name" value="FAS1"/>
    <property type="match status" value="7"/>
</dbReference>
<dbReference type="CTD" id="23166"/>
<protein>
    <submittedName>
        <fullName evidence="20">Stabilin-1 isoform X1</fullName>
    </submittedName>
</protein>
<feature type="chain" id="PRO_5027833375" evidence="15">
    <location>
        <begin position="18"/>
        <end position="2568"/>
    </location>
</feature>
<dbReference type="GO" id="GO:0007155">
    <property type="term" value="P:cell adhesion"/>
    <property type="evidence" value="ECO:0007669"/>
    <property type="project" value="InterPro"/>
</dbReference>
<evidence type="ECO:0000256" key="8">
    <source>
        <dbReference type="ARBA" id="ARBA00023157"/>
    </source>
</evidence>
<feature type="transmembrane region" description="Helical" evidence="14">
    <location>
        <begin position="2479"/>
        <end position="2502"/>
    </location>
</feature>
<feature type="disulfide bond" evidence="12">
    <location>
        <begin position="1423"/>
        <end position="1433"/>
    </location>
</feature>
<feature type="disulfide bond" evidence="12">
    <location>
        <begin position="1998"/>
        <end position="2007"/>
    </location>
</feature>
<feature type="domain" description="FAS1" evidence="17">
    <location>
        <begin position="1584"/>
        <end position="1712"/>
    </location>
</feature>
<feature type="domain" description="EGF-like" evidence="16">
    <location>
        <begin position="2092"/>
        <end position="2132"/>
    </location>
</feature>
<dbReference type="SUPFAM" id="SSF57196">
    <property type="entry name" value="EGF/Laminin"/>
    <property type="match status" value="4"/>
</dbReference>
<dbReference type="PROSITE" id="PS50963">
    <property type="entry name" value="LINK_2"/>
    <property type="match status" value="1"/>
</dbReference>
<feature type="disulfide bond" evidence="13">
    <location>
        <begin position="2231"/>
        <end position="2300"/>
    </location>
</feature>
<dbReference type="PROSITE" id="PS50026">
    <property type="entry name" value="EGF_3"/>
    <property type="match status" value="16"/>
</dbReference>
<dbReference type="FunFam" id="3.10.100.10:FF:000001">
    <property type="entry name" value="Hyaluronan proteoglycan link protein 1"/>
    <property type="match status" value="1"/>
</dbReference>
<dbReference type="KEGG" id="pgut:117678311"/>
<feature type="domain" description="EGF-like" evidence="16">
    <location>
        <begin position="156"/>
        <end position="193"/>
    </location>
</feature>
<proteinExistence type="predicted"/>
<keyword evidence="8 12" id="KW-1015">Disulfide bond</keyword>
<feature type="domain" description="EGF-like" evidence="16">
    <location>
        <begin position="902"/>
        <end position="944"/>
    </location>
</feature>
<dbReference type="PROSITE" id="PS50213">
    <property type="entry name" value="FAS1"/>
    <property type="match status" value="7"/>
</dbReference>
<keyword evidence="5 14" id="KW-0812">Transmembrane</keyword>
<feature type="domain" description="Link" evidence="18">
    <location>
        <begin position="2209"/>
        <end position="2302"/>
    </location>
</feature>
<evidence type="ECO:0000256" key="14">
    <source>
        <dbReference type="SAM" id="Phobius"/>
    </source>
</evidence>
<dbReference type="FunFam" id="2.30.180.10:FF:000014">
    <property type="entry name" value="Stabilin 1"/>
    <property type="match status" value="1"/>
</dbReference>
<feature type="signal peptide" evidence="15">
    <location>
        <begin position="1"/>
        <end position="17"/>
    </location>
</feature>
<dbReference type="Gene3D" id="2.170.300.10">
    <property type="entry name" value="Tie2 ligand-binding domain superfamily"/>
    <property type="match status" value="1"/>
</dbReference>
<feature type="disulfide bond" evidence="13">
    <location>
        <begin position="2255"/>
        <end position="2276"/>
    </location>
</feature>
<feature type="disulfide bond" evidence="12">
    <location>
        <begin position="1386"/>
        <end position="1403"/>
    </location>
</feature>
<dbReference type="InterPro" id="IPR002049">
    <property type="entry name" value="LE_dom"/>
</dbReference>
<evidence type="ECO:0000256" key="15">
    <source>
        <dbReference type="SAM" id="SignalP"/>
    </source>
</evidence>
<sequence>MPRKILGLVLFILATCATFPAKGQKNELKSMRCDRKFTYRKNTPCTICVPDLWRMIRCPWGWTKNNKPEQCRYTVKLGENTISNLGCTYTCMNHEEDKQCCPGHWGAECYECPGGPENICNQHGTCLDGIANNGTCICNANYGGIACQHCKDENHFGPDCQSVCECQHGICNHGPSGDGKCTCYAGYSGPKCDQEVPNCGGVICEDNSLCVVRNGKAECECIPGYQKIGTHCLAQDPCKSSPCSQYAVCKTVEETKYQCTCAEGYQGNGRVCQVIQPCVVNNGGCPINTTKCIIHVLGMPHCLCKPGMKRREGTNDCIPSSECLPFACDNNVERCEMTPDGFVNCICPEGEIEIGRSCYKTILSEIFKQNRGGKFFNKLTDSLKLFAMGCSLTLENYGPFTVFVPTGHISPPFNFSVSYAQEFCRKHIVAGQHLLKDILDTQGFWTLSGHKVVVEKTPSMRYSYSDSPKSIYYMKDSDSPASNGIIHIVGSIKKINVTDNSDNAQKTIAEILASMDIASRFETILENCGLPSILGGPGPFTVFVPSNEAIDKLRDGRLIYLFTEGINKLQELVKHHIYPTAAVSIERLIMMPHILTMANQLLTVEISKDGRILLDNSVINKRDIVASNGIIHTLDGILIPSSILPILPKKCNEVHSKVVEGSCVDCELLNSSICPPGSQIMEDKAFPIECVYTHDPLGLNVLKKGCQRYCILNEAKPGCCKGFFGPSCAPCPGGYSNPCYDKGSCNDGIHGNGHCNCYDGFKGIACHICSNPNKHGDNCTEDCGCIHGICDNRPGSKGVCQTGTCADGYTGEFCDIRSHSCESTGATLNCHVHATCTVNDTAHCVCLDGYEGDGFSCKPIDTCSKPGRGGCSENATCTSTGPGTVSCQCIQGWTGDGKACVVIDNCVTETRGGCHINADCNYIGPGQSSCMCKKGYEGDGYVCDKFDPCMMDSGGCHELAECQILNTGEKVCRCPDGYMGDGIQCYGDVMKELVRNYHFSTFYGWIKKSLFSMPRGANVTVLVPLKEAVHNLSKDEKEFWLESNMLPSLIRSHILQGSFTTQQLKKYVGQELPTLNPEAKWEIKSDNGGITIQNASIVLGDIPAINSTIYIISKVLLPTSVKIPPGLQEQLNTVPSFWRFKELLERYQLLNEIESSEKYTIFVPGNNSIENYCQASNITQLDNDTMQYHVVIGDKLFLKDLKNGVHRSTMLGFSNWLMFSNRLNKTYVNRVLLDGPFVETRNGMLIGVSQVLQIHKNRCTTNTTTVQKSRCAKCNKRIKCPAGSVLAQNPGKGNLPHCVFKSGDMKLVGCYFTCVKVSLVSVCCPGYYGAMCEMCPGKAGNWCSGNGVCQDGIEGNGDCQCQEGFHGTACEMCQAGRYGPKCQSECNCNKGQCNDGLLGDGKCTCNSGFKGVNCDQEIETDFCNGTCDVNANCMNDSTTSQPTCSCSAGYSGNGTSCTEINPCAEDNGGCSIYANCTKIAPGKNICSCKEGYSGDGTLCRELDRCLENNGGCHQNATCIKTGPGLVACACLPRFTGDGINKCEYTDPCSENNGGCDPQALCLRTENGNRTCLCILGIGDGFTCRRTVWQELIRRQDASEFLRYSRVHRVTEMVGKGPYTVFVPHADYLQKRTTFSEWEKAGCIKDLLRYHTVICQTLLSDDLESQDSVTALSGHKIRVSMKEDSLYLNDEVKIIESDITRENGVIHFIDGILVPYDLQHHNISCNLSQKTIIEVSEAHGYKTYSWLLKEAGLLNMVNDTLHQPFTMLWPTDAAFNSLPAEMQKWLYHKDHRSKLSAYLKGHMIRDIKVLASKLTELSSLRTLHGSTISFSCSKTNTGDIVIDNGNARIVQRYMEFDVGIAYGIDHLLEPPDLGSRCDEFQTVEISNALCSACGYERPCPFGSIERGEIQTCNYAHDSFDLPRRHYWRRYFRVTLPQSPLRKRFTKGCKRTCLTAKWVPRCCANHYGKNCHVCPGGHEAPCQNRGTCDDGHKGSGQCNCSAAFVGVACELCSPGYYGPDCKECNCSGNGICNEGLLGDGFCFCSVGWTGEHCETKLAAVPQCSPACHPNAVCRANNICECNLYYEGDGNRCTVIDQCGNNNGGCSNHAKCTQNGTDVSCTCLMDYQGDGYICNPIDRCADGRNGQCSEHATCISTGPNTRRCECKAGYVGNGMQCFEEVIPPTDRCLEENGQCHVEAICTDLHFEDKTVGVFHLQSPTGKYNFTYEEAEASCAAEGATLATLQQLSAAQQMGLHLCIVGWLFNHTAGYPTVYPSQNCGTHHVGIVNYGYRNNISEKWDAYCYRIQDVQCNCKDGYIGNGYSCTGSLLDVLAQQANFSVFYSIILDFANTTQEGVDFLNFLSEDLAYKTLFVPLNSGFGDNTSLSLKDVKLHASLRDVILLSFNLTAGTIIPSQAGYNLSIAVSLSHTFLIVSEPINNTVIVDWDILASNGIIHAIQSPLKVPLQNKQVSSTVKPSTAMTIGISTVFAVVLLCATIAGLSYFCLKRRNQLINFRYFRAELDDDEPSWQERSPHLVSIPNPIYGADISIYEPFEESLHREDFVDAEDILGQ</sequence>
<dbReference type="Pfam" id="PF02469">
    <property type="entry name" value="Fasciclin"/>
    <property type="match status" value="6"/>
</dbReference>
<comment type="caution">
    <text evidence="12">Lacks conserved residue(s) required for the propagation of feature annotation.</text>
</comment>
<feature type="disulfide bond" evidence="12">
    <location>
        <begin position="1405"/>
        <end position="1414"/>
    </location>
</feature>
<feature type="domain" description="FAS1" evidence="17">
    <location>
        <begin position="2322"/>
        <end position="2458"/>
    </location>
</feature>
<dbReference type="InterPro" id="IPR000538">
    <property type="entry name" value="Link_dom"/>
</dbReference>
<dbReference type="InterPro" id="IPR056806">
    <property type="entry name" value="EGF_STAB1-2"/>
</dbReference>
<dbReference type="RefSeq" id="XP_034295178.1">
    <property type="nucleotide sequence ID" value="XM_034439287.2"/>
</dbReference>
<evidence type="ECO:0000259" key="18">
    <source>
        <dbReference type="PROSITE" id="PS50963"/>
    </source>
</evidence>
<dbReference type="InterPro" id="IPR000782">
    <property type="entry name" value="FAS1_domain"/>
</dbReference>
<feature type="disulfide bond" evidence="12">
    <location>
        <begin position="1427"/>
        <end position="1444"/>
    </location>
</feature>
<feature type="domain" description="EGF-like" evidence="16">
    <location>
        <begin position="2018"/>
        <end position="2052"/>
    </location>
</feature>
<dbReference type="InParanoid" id="A0A6P9DGL5"/>
<evidence type="ECO:0000256" key="4">
    <source>
        <dbReference type="ARBA" id="ARBA00022536"/>
    </source>
</evidence>
<keyword evidence="10" id="KW-0325">Glycoprotein</keyword>
<dbReference type="Proteomes" id="UP001652622">
    <property type="component" value="Unplaced"/>
</dbReference>